<accession>A0A1H0KJU2</accession>
<proteinExistence type="predicted"/>
<dbReference type="OrthoDB" id="5297432at2"/>
<dbReference type="InterPro" id="IPR027417">
    <property type="entry name" value="P-loop_NTPase"/>
</dbReference>
<dbReference type="InterPro" id="IPR003593">
    <property type="entry name" value="AAA+_ATPase"/>
</dbReference>
<gene>
    <name evidence="2" type="ORF">SAMN05192530_1082</name>
</gene>
<dbReference type="Gene3D" id="3.40.50.300">
    <property type="entry name" value="P-loop containing nucleotide triphosphate hydrolases"/>
    <property type="match status" value="1"/>
</dbReference>
<name>A0A1H0KJU2_9HYPH</name>
<dbReference type="GO" id="GO:0016887">
    <property type="term" value="F:ATP hydrolysis activity"/>
    <property type="evidence" value="ECO:0007669"/>
    <property type="project" value="InterPro"/>
</dbReference>
<evidence type="ECO:0000259" key="1">
    <source>
        <dbReference type="SMART" id="SM00382"/>
    </source>
</evidence>
<organism evidence="2 3">
    <name type="scientific">Aureimonas jatrophae</name>
    <dbReference type="NCBI Taxonomy" id="1166073"/>
    <lineage>
        <taxon>Bacteria</taxon>
        <taxon>Pseudomonadati</taxon>
        <taxon>Pseudomonadota</taxon>
        <taxon>Alphaproteobacteria</taxon>
        <taxon>Hyphomicrobiales</taxon>
        <taxon>Aurantimonadaceae</taxon>
        <taxon>Aureimonas</taxon>
    </lineage>
</organism>
<dbReference type="STRING" id="1166073.SAMN05192530_1082"/>
<evidence type="ECO:0000313" key="2">
    <source>
        <dbReference type="EMBL" id="SDO55992.1"/>
    </source>
</evidence>
<dbReference type="GO" id="GO:0030163">
    <property type="term" value="P:protein catabolic process"/>
    <property type="evidence" value="ECO:0007669"/>
    <property type="project" value="InterPro"/>
</dbReference>
<dbReference type="InterPro" id="IPR027065">
    <property type="entry name" value="Lon_Prtase"/>
</dbReference>
<dbReference type="AlphaFoldDB" id="A0A1H0KJU2"/>
<keyword evidence="3" id="KW-1185">Reference proteome</keyword>
<dbReference type="GO" id="GO:0004176">
    <property type="term" value="F:ATP-dependent peptidase activity"/>
    <property type="evidence" value="ECO:0007669"/>
    <property type="project" value="InterPro"/>
</dbReference>
<dbReference type="GO" id="GO:0004252">
    <property type="term" value="F:serine-type endopeptidase activity"/>
    <property type="evidence" value="ECO:0007669"/>
    <property type="project" value="InterPro"/>
</dbReference>
<reference evidence="2 3" key="1">
    <citation type="submission" date="2016-10" db="EMBL/GenBank/DDBJ databases">
        <authorList>
            <person name="de Groot N.N."/>
        </authorList>
    </citation>
    <scope>NUCLEOTIDE SEQUENCE [LARGE SCALE GENOMIC DNA]</scope>
    <source>
        <strain evidence="3">L7-484,KACC 16230,DSM 25025</strain>
    </source>
</reference>
<feature type="domain" description="AAA+ ATPase" evidence="1">
    <location>
        <begin position="390"/>
        <end position="539"/>
    </location>
</feature>
<sequence>MSSDAASPYDVLISETQIYDESLQPVLAGLEYASLDLLLKGGPPAAGSILTDFGLWAESIRRRRLLSDDGELRLLVASTDLPTRAILSDLRDHMPAGNDRQRLEYWLAIYGDVDAAKDLYRRYHASVDLRAAFVIGLVHHAKAITGNAAWSWHPGVEIWILIRGAGELATRISLQSSAVNAVCDWRDAIRRPSPQEEHAAAERAWLRDLVTIARTKAFEREMEKSENVEVKTESVVEPAPATEAEDYVGPDDPNRYFRAGSGLLWDLHLNEVVDETSDEPPEERAARIRSHVAKVTAERKAARPDRPTAAYPHLVVLADLQPSGGDAKAPGGGDNELIRHLGSISGRHLDLTCAPRDVAGIARTLGDAWPHARCVIDRILRDVQPGEPIRFRPTLLVGRPGSGKTSLVREIGTALGMATTVYPCASVSDNSFGGTPAQWGTRRASTPLEAIRAANLANPVLVLDEIEKTGTGGNHGSLLTSLLPMLERHTASAYFEVGIERPADLSYVGFLATANSLDGVPAPLRDRFRVIEMPDARPEHLGDLARRIVMDIAIDAGMDPAWSPPLAHDELGVIRKMWGGGSLRRLKTAMACPG</sequence>
<dbReference type="Pfam" id="PF00004">
    <property type="entry name" value="AAA"/>
    <property type="match status" value="1"/>
</dbReference>
<protein>
    <submittedName>
        <fullName evidence="2">ATPase family associated with various cellular activities (AAA)</fullName>
    </submittedName>
</protein>
<dbReference type="Proteomes" id="UP000198793">
    <property type="component" value="Unassembled WGS sequence"/>
</dbReference>
<dbReference type="EMBL" id="FNIT01000008">
    <property type="protein sequence ID" value="SDO55992.1"/>
    <property type="molecule type" value="Genomic_DNA"/>
</dbReference>
<dbReference type="InterPro" id="IPR003959">
    <property type="entry name" value="ATPase_AAA_core"/>
</dbReference>
<dbReference type="PANTHER" id="PTHR10046">
    <property type="entry name" value="ATP DEPENDENT LON PROTEASE FAMILY MEMBER"/>
    <property type="match status" value="1"/>
</dbReference>
<dbReference type="SUPFAM" id="SSF52540">
    <property type="entry name" value="P-loop containing nucleoside triphosphate hydrolases"/>
    <property type="match status" value="1"/>
</dbReference>
<dbReference type="SMART" id="SM00382">
    <property type="entry name" value="AAA"/>
    <property type="match status" value="1"/>
</dbReference>
<dbReference type="RefSeq" id="WP_090675383.1">
    <property type="nucleotide sequence ID" value="NZ_FNIT01000008.1"/>
</dbReference>
<dbReference type="GO" id="GO:0005524">
    <property type="term" value="F:ATP binding"/>
    <property type="evidence" value="ECO:0007669"/>
    <property type="project" value="InterPro"/>
</dbReference>
<evidence type="ECO:0000313" key="3">
    <source>
        <dbReference type="Proteomes" id="UP000198793"/>
    </source>
</evidence>